<protein>
    <submittedName>
        <fullName evidence="2">Uncharacterized protein</fullName>
    </submittedName>
</protein>
<gene>
    <name evidence="2" type="ORF">DNH61_22525</name>
</gene>
<feature type="transmembrane region" description="Helical" evidence="1">
    <location>
        <begin position="47"/>
        <end position="66"/>
    </location>
</feature>
<keyword evidence="1" id="KW-1133">Transmembrane helix</keyword>
<feature type="transmembrane region" description="Helical" evidence="1">
    <location>
        <begin position="5"/>
        <end position="22"/>
    </location>
</feature>
<comment type="caution">
    <text evidence="2">The sequence shown here is derived from an EMBL/GenBank/DDBJ whole genome shotgun (WGS) entry which is preliminary data.</text>
</comment>
<dbReference type="EMBL" id="QKRB01000057">
    <property type="protein sequence ID" value="PZD93409.1"/>
    <property type="molecule type" value="Genomic_DNA"/>
</dbReference>
<evidence type="ECO:0000256" key="1">
    <source>
        <dbReference type="SAM" id="Phobius"/>
    </source>
</evidence>
<dbReference type="RefSeq" id="WP_111149078.1">
    <property type="nucleotide sequence ID" value="NZ_QKRB01000057.1"/>
</dbReference>
<keyword evidence="3" id="KW-1185">Reference proteome</keyword>
<sequence length="72" mass="8009">MYTMLWFGCNICFVALLILFLFQNRSYQEARSSGDAGRAAVLNRRRLLSGILAVIAFVAMAAVLLIDMHLNG</sequence>
<evidence type="ECO:0000313" key="2">
    <source>
        <dbReference type="EMBL" id="PZD93409.1"/>
    </source>
</evidence>
<proteinExistence type="predicted"/>
<dbReference type="AlphaFoldDB" id="A0A2W1L3H7"/>
<dbReference type="OrthoDB" id="2636577at2"/>
<keyword evidence="1" id="KW-0472">Membrane</keyword>
<reference evidence="2 3" key="1">
    <citation type="submission" date="2018-06" db="EMBL/GenBank/DDBJ databases">
        <title>Paenibacillus imtechensis sp. nov.</title>
        <authorList>
            <person name="Pinnaka A.K."/>
            <person name="Singh H."/>
            <person name="Kaur M."/>
        </authorList>
    </citation>
    <scope>NUCLEOTIDE SEQUENCE [LARGE SCALE GENOMIC DNA]</scope>
    <source>
        <strain evidence="2 3">SMB1</strain>
    </source>
</reference>
<keyword evidence="1" id="KW-0812">Transmembrane</keyword>
<organism evidence="2 3">
    <name type="scientific">Paenibacillus sambharensis</name>
    <dbReference type="NCBI Taxonomy" id="1803190"/>
    <lineage>
        <taxon>Bacteria</taxon>
        <taxon>Bacillati</taxon>
        <taxon>Bacillota</taxon>
        <taxon>Bacilli</taxon>
        <taxon>Bacillales</taxon>
        <taxon>Paenibacillaceae</taxon>
        <taxon>Paenibacillus</taxon>
    </lineage>
</organism>
<name>A0A2W1L3H7_9BACL</name>
<dbReference type="Proteomes" id="UP000249522">
    <property type="component" value="Unassembled WGS sequence"/>
</dbReference>
<evidence type="ECO:0000313" key="3">
    <source>
        <dbReference type="Proteomes" id="UP000249522"/>
    </source>
</evidence>
<accession>A0A2W1L3H7</accession>